<accession>A0A7C0ZL00</accession>
<dbReference type="Gene3D" id="3.80.30.20">
    <property type="entry name" value="tm_1862 like domain"/>
    <property type="match status" value="1"/>
</dbReference>
<gene>
    <name evidence="2" type="ORF">ENF18_04650</name>
</gene>
<dbReference type="InterPro" id="IPR018768">
    <property type="entry name" value="DUF2344"/>
</dbReference>
<dbReference type="SUPFAM" id="SSF102114">
    <property type="entry name" value="Radical SAM enzymes"/>
    <property type="match status" value="1"/>
</dbReference>
<dbReference type="Pfam" id="PF04055">
    <property type="entry name" value="Radical_SAM"/>
    <property type="match status" value="1"/>
</dbReference>
<dbReference type="GO" id="GO:0003824">
    <property type="term" value="F:catalytic activity"/>
    <property type="evidence" value="ECO:0007669"/>
    <property type="project" value="InterPro"/>
</dbReference>
<dbReference type="EMBL" id="DQWE01000223">
    <property type="protein sequence ID" value="HDI83064.1"/>
    <property type="molecule type" value="Genomic_DNA"/>
</dbReference>
<dbReference type="AlphaFoldDB" id="A0A7C0ZL00"/>
<dbReference type="SFLD" id="SFLDG01082">
    <property type="entry name" value="B12-binding_domain_containing"/>
    <property type="match status" value="1"/>
</dbReference>
<feature type="domain" description="Radical SAM core" evidence="1">
    <location>
        <begin position="79"/>
        <end position="307"/>
    </location>
</feature>
<feature type="non-terminal residue" evidence="2">
    <location>
        <position position="1"/>
    </location>
</feature>
<dbReference type="Proteomes" id="UP000885847">
    <property type="component" value="Unassembled WGS sequence"/>
</dbReference>
<sequence length="595" mass="68837">PLLPVFDAFVIGEGEEVIVEMLELMKRWKGAERERKLKGLNEIQGVWVPQLGRKRVERRWVEELNEKNHPVKQIVPNIEVIHDRFTIEVSRGCTRGCRFCQAGYIYRPVRERSIQEIIDIASEGLQFTGWDELSLLSFSLSDHTGFPDFIIGLKESFPDISISLSSIRGDAISDEIAEVMGRGRKTTITIAPEAGTERLRNIINKDIKDDDIFRSLEIANRYGWNHMKLYFMVGLPGETEEDVIGISRLLNRISGRIKYLNVRISPFVPRPFTPFEYTPQEGIEDLKRKKSFIFKNLKARNVNVKFRSPEVAFIEGILTRGDEAVFHLIEKAWRKGLTHQAWGEHFDFTEWERIVEETGIDVARIIEGGSRHWDNIDCGVGEKYLRVEMKKAERGIITPDCITGCTGCLACPGDPEVYRKAGEYVSVRVKKKKEKMLYRITYRKKSPFYSHMDCIRAVVRGIRRSGVKPVMTEGYNPRPRMHFSPALPLDFTSEEEFLYIHVYGDIKKIPVPDFIEIRNIEEAEKVVSYPYAVYGLTVDNFDEDRLKQVEDVCIINSKDGYIEVVVPSNRSVKRLFEKINIRIIQGRRIGWRREP</sequence>
<proteinExistence type="predicted"/>
<dbReference type="InterPro" id="IPR045784">
    <property type="entry name" value="Radical_SAM_N2"/>
</dbReference>
<name>A0A7C0ZL00_UNCW3</name>
<dbReference type="InterPro" id="IPR023404">
    <property type="entry name" value="rSAM_horseshoe"/>
</dbReference>
<organism evidence="2">
    <name type="scientific">candidate division WOR-3 bacterium</name>
    <dbReference type="NCBI Taxonomy" id="2052148"/>
    <lineage>
        <taxon>Bacteria</taxon>
        <taxon>Bacteria division WOR-3</taxon>
    </lineage>
</organism>
<reference evidence="2" key="1">
    <citation type="journal article" date="2020" name="mSystems">
        <title>Genome- and Community-Level Interaction Insights into Carbon Utilization and Element Cycling Functions of Hydrothermarchaeota in Hydrothermal Sediment.</title>
        <authorList>
            <person name="Zhou Z."/>
            <person name="Liu Y."/>
            <person name="Xu W."/>
            <person name="Pan J."/>
            <person name="Luo Z.H."/>
            <person name="Li M."/>
        </authorList>
    </citation>
    <scope>NUCLEOTIDE SEQUENCE [LARGE SCALE GENOMIC DNA]</scope>
    <source>
        <strain evidence="2">HyVt-102</strain>
    </source>
</reference>
<dbReference type="InterPro" id="IPR007197">
    <property type="entry name" value="rSAM"/>
</dbReference>
<dbReference type="InterPro" id="IPR006638">
    <property type="entry name" value="Elp3/MiaA/NifB-like_rSAM"/>
</dbReference>
<dbReference type="PANTHER" id="PTHR42731:SF1">
    <property type="entry name" value="RADICAL SAM DOMAIN PROTEIN"/>
    <property type="match status" value="1"/>
</dbReference>
<dbReference type="GO" id="GO:0051536">
    <property type="term" value="F:iron-sulfur cluster binding"/>
    <property type="evidence" value="ECO:0007669"/>
    <property type="project" value="InterPro"/>
</dbReference>
<dbReference type="SFLD" id="SFLDS00029">
    <property type="entry name" value="Radical_SAM"/>
    <property type="match status" value="1"/>
</dbReference>
<dbReference type="Pfam" id="PF19864">
    <property type="entry name" value="Radical_SAM_N2"/>
    <property type="match status" value="1"/>
</dbReference>
<dbReference type="PANTHER" id="PTHR42731">
    <property type="entry name" value="SLL1084 PROTEIN"/>
    <property type="match status" value="1"/>
</dbReference>
<dbReference type="PROSITE" id="PS51918">
    <property type="entry name" value="RADICAL_SAM"/>
    <property type="match status" value="1"/>
</dbReference>
<comment type="caution">
    <text evidence="2">The sequence shown here is derived from an EMBL/GenBank/DDBJ whole genome shotgun (WGS) entry which is preliminary data.</text>
</comment>
<evidence type="ECO:0000313" key="2">
    <source>
        <dbReference type="EMBL" id="HDI83064.1"/>
    </source>
</evidence>
<evidence type="ECO:0000259" key="1">
    <source>
        <dbReference type="PROSITE" id="PS51918"/>
    </source>
</evidence>
<protein>
    <submittedName>
        <fullName evidence="2">DUF2344 domain-containing protein</fullName>
    </submittedName>
</protein>
<dbReference type="CDD" id="cd01335">
    <property type="entry name" value="Radical_SAM"/>
    <property type="match status" value="1"/>
</dbReference>
<dbReference type="InterPro" id="IPR058240">
    <property type="entry name" value="rSAM_sf"/>
</dbReference>
<dbReference type="Pfam" id="PF10105">
    <property type="entry name" value="DUF2344"/>
    <property type="match status" value="1"/>
</dbReference>
<dbReference type="SMART" id="SM00729">
    <property type="entry name" value="Elp3"/>
    <property type="match status" value="1"/>
</dbReference>